<name>A0A0K2UA59_LEPSM</name>
<evidence type="ECO:0000313" key="1">
    <source>
        <dbReference type="EMBL" id="CDW34586.1"/>
    </source>
</evidence>
<sequence>SSLEVEYYIDKTRMKYLSIHSLFTIILFSRISQIHGIPELADFDGVWFEIPNSQDNIIPLLSSLGLDQKGIDTYLANGTLTWQILKYEYDKISFTGTDPDGTIYKGVGFLNKDQSPRSDLNFLGRDFKTDSEFTNGQMVTHVYSKTGMEILSIIRELISEDVMKYLYSNILAGIQGFNLYRREKKL</sequence>
<feature type="non-terminal residue" evidence="1">
    <location>
        <position position="1"/>
    </location>
</feature>
<organism evidence="1">
    <name type="scientific">Lepeophtheirus salmonis</name>
    <name type="common">Salmon louse</name>
    <name type="synonym">Caligus salmonis</name>
    <dbReference type="NCBI Taxonomy" id="72036"/>
    <lineage>
        <taxon>Eukaryota</taxon>
        <taxon>Metazoa</taxon>
        <taxon>Ecdysozoa</taxon>
        <taxon>Arthropoda</taxon>
        <taxon>Crustacea</taxon>
        <taxon>Multicrustacea</taxon>
        <taxon>Hexanauplia</taxon>
        <taxon>Copepoda</taxon>
        <taxon>Siphonostomatoida</taxon>
        <taxon>Caligidae</taxon>
        <taxon>Lepeophtheirus</taxon>
    </lineage>
</organism>
<protein>
    <submittedName>
        <fullName evidence="1">Uncharacterized protein</fullName>
    </submittedName>
</protein>
<dbReference type="AlphaFoldDB" id="A0A0K2UA59"/>
<accession>A0A0K2UA59</accession>
<reference evidence="1" key="1">
    <citation type="submission" date="2014-05" db="EMBL/GenBank/DDBJ databases">
        <authorList>
            <person name="Chronopoulou M."/>
        </authorList>
    </citation>
    <scope>NUCLEOTIDE SEQUENCE</scope>
    <source>
        <tissue evidence="1">Whole organism</tissue>
    </source>
</reference>
<proteinExistence type="predicted"/>
<dbReference type="EMBL" id="HACA01017225">
    <property type="protein sequence ID" value="CDW34586.1"/>
    <property type="molecule type" value="Transcribed_RNA"/>
</dbReference>